<feature type="signal peptide" evidence="1">
    <location>
        <begin position="1"/>
        <end position="24"/>
    </location>
</feature>
<evidence type="ECO:0000256" key="1">
    <source>
        <dbReference type="SAM" id="SignalP"/>
    </source>
</evidence>
<keyword evidence="1" id="KW-0732">Signal</keyword>
<sequence>MSFTTRLLFFLLLVCARMATPSMANDGWILCDTEGEEGKEFLKSLSLVGIALFQNNINNEKIKNVFKYRHLGPLHYEEALRAWYVFLNDGYPGNIRYRIEAICYFIIADQIHRVTFEAIFTLAFDAPFDPEHVNKATMDVRLYELPPARPPSRGGDLKH</sequence>
<accession>A0A2I0A1X6</accession>
<proteinExistence type="predicted"/>
<dbReference type="EMBL" id="KZ452037">
    <property type="protein sequence ID" value="PKA49550.1"/>
    <property type="molecule type" value="Genomic_DNA"/>
</dbReference>
<organism evidence="2 3">
    <name type="scientific">Apostasia shenzhenica</name>
    <dbReference type="NCBI Taxonomy" id="1088818"/>
    <lineage>
        <taxon>Eukaryota</taxon>
        <taxon>Viridiplantae</taxon>
        <taxon>Streptophyta</taxon>
        <taxon>Embryophyta</taxon>
        <taxon>Tracheophyta</taxon>
        <taxon>Spermatophyta</taxon>
        <taxon>Magnoliopsida</taxon>
        <taxon>Liliopsida</taxon>
        <taxon>Asparagales</taxon>
        <taxon>Orchidaceae</taxon>
        <taxon>Apostasioideae</taxon>
        <taxon>Apostasia</taxon>
    </lineage>
</organism>
<gene>
    <name evidence="2" type="ORF">AXF42_Ash004090</name>
</gene>
<keyword evidence="3" id="KW-1185">Reference proteome</keyword>
<evidence type="ECO:0000313" key="3">
    <source>
        <dbReference type="Proteomes" id="UP000236161"/>
    </source>
</evidence>
<dbReference type="AlphaFoldDB" id="A0A2I0A1X6"/>
<protein>
    <submittedName>
        <fullName evidence="2">Uncharacterized protein</fullName>
    </submittedName>
</protein>
<evidence type="ECO:0000313" key="2">
    <source>
        <dbReference type="EMBL" id="PKA49550.1"/>
    </source>
</evidence>
<name>A0A2I0A1X6_9ASPA</name>
<feature type="chain" id="PRO_5014179153" evidence="1">
    <location>
        <begin position="25"/>
        <end position="159"/>
    </location>
</feature>
<reference evidence="2 3" key="1">
    <citation type="journal article" date="2017" name="Nature">
        <title>The Apostasia genome and the evolution of orchids.</title>
        <authorList>
            <person name="Zhang G.Q."/>
            <person name="Liu K.W."/>
            <person name="Li Z."/>
            <person name="Lohaus R."/>
            <person name="Hsiao Y.Y."/>
            <person name="Niu S.C."/>
            <person name="Wang J.Y."/>
            <person name="Lin Y.C."/>
            <person name="Xu Q."/>
            <person name="Chen L.J."/>
            <person name="Yoshida K."/>
            <person name="Fujiwara S."/>
            <person name="Wang Z.W."/>
            <person name="Zhang Y.Q."/>
            <person name="Mitsuda N."/>
            <person name="Wang M."/>
            <person name="Liu G.H."/>
            <person name="Pecoraro L."/>
            <person name="Huang H.X."/>
            <person name="Xiao X.J."/>
            <person name="Lin M."/>
            <person name="Wu X.Y."/>
            <person name="Wu W.L."/>
            <person name="Chen Y.Y."/>
            <person name="Chang S.B."/>
            <person name="Sakamoto S."/>
            <person name="Ohme-Takagi M."/>
            <person name="Yagi M."/>
            <person name="Zeng S.J."/>
            <person name="Shen C.Y."/>
            <person name="Yeh C.M."/>
            <person name="Luo Y.B."/>
            <person name="Tsai W.C."/>
            <person name="Van de Peer Y."/>
            <person name="Liu Z.J."/>
        </authorList>
    </citation>
    <scope>NUCLEOTIDE SEQUENCE [LARGE SCALE GENOMIC DNA]</scope>
    <source>
        <strain evidence="3">cv. Shenzhen</strain>
        <tissue evidence="2">Stem</tissue>
    </source>
</reference>
<dbReference type="Proteomes" id="UP000236161">
    <property type="component" value="Unassembled WGS sequence"/>
</dbReference>